<dbReference type="PANTHER" id="PTHR10177">
    <property type="entry name" value="CYCLINS"/>
    <property type="match status" value="1"/>
</dbReference>
<feature type="domain" description="Cyclin-like" evidence="5">
    <location>
        <begin position="213"/>
        <end position="294"/>
    </location>
</feature>
<name>A0A1J4J351_9EUKA</name>
<dbReference type="InterPro" id="IPR039361">
    <property type="entry name" value="Cyclin"/>
</dbReference>
<comment type="caution">
    <text evidence="7">The sequence shown here is derived from an EMBL/GenBank/DDBJ whole genome shotgun (WGS) entry which is preliminary data.</text>
</comment>
<evidence type="ECO:0000256" key="3">
    <source>
        <dbReference type="ARBA" id="ARBA00023306"/>
    </source>
</evidence>
<dbReference type="AlphaFoldDB" id="A0A1J4J351"/>
<evidence type="ECO:0000256" key="4">
    <source>
        <dbReference type="RuleBase" id="RU000383"/>
    </source>
</evidence>
<keyword evidence="3" id="KW-0131">Cell cycle</keyword>
<evidence type="ECO:0000313" key="7">
    <source>
        <dbReference type="EMBL" id="OHS93880.1"/>
    </source>
</evidence>
<dbReference type="InterPro" id="IPR006671">
    <property type="entry name" value="Cyclin_N"/>
</dbReference>
<dbReference type="GeneID" id="94825386"/>
<organism evidence="7 8">
    <name type="scientific">Tritrichomonas foetus</name>
    <dbReference type="NCBI Taxonomy" id="1144522"/>
    <lineage>
        <taxon>Eukaryota</taxon>
        <taxon>Metamonada</taxon>
        <taxon>Parabasalia</taxon>
        <taxon>Tritrichomonadida</taxon>
        <taxon>Tritrichomonadidae</taxon>
        <taxon>Tritrichomonas</taxon>
    </lineage>
</organism>
<feature type="domain" description="Cyclin C-terminal" evidence="6">
    <location>
        <begin position="209"/>
        <end position="325"/>
    </location>
</feature>
<dbReference type="SMART" id="SM00385">
    <property type="entry name" value="CYCLIN"/>
    <property type="match status" value="2"/>
</dbReference>
<dbReference type="InterPro" id="IPR036915">
    <property type="entry name" value="Cyclin-like_sf"/>
</dbReference>
<dbReference type="Gene3D" id="1.10.472.10">
    <property type="entry name" value="Cyclin-like"/>
    <property type="match status" value="2"/>
</dbReference>
<accession>A0A1J4J351</accession>
<dbReference type="VEuPathDB" id="TrichDB:TRFO_02425"/>
<dbReference type="RefSeq" id="XP_068347017.1">
    <property type="nucleotide sequence ID" value="XM_068490682.1"/>
</dbReference>
<keyword evidence="2 4" id="KW-0195">Cyclin</keyword>
<dbReference type="SMART" id="SM01332">
    <property type="entry name" value="Cyclin_C"/>
    <property type="match status" value="1"/>
</dbReference>
<dbReference type="SUPFAM" id="SSF47954">
    <property type="entry name" value="Cyclin-like"/>
    <property type="match status" value="2"/>
</dbReference>
<dbReference type="PIRSF" id="PIRSF001771">
    <property type="entry name" value="Cyclin_A_B_D_E"/>
    <property type="match status" value="1"/>
</dbReference>
<dbReference type="Proteomes" id="UP000179807">
    <property type="component" value="Unassembled WGS sequence"/>
</dbReference>
<evidence type="ECO:0000259" key="6">
    <source>
        <dbReference type="SMART" id="SM01332"/>
    </source>
</evidence>
<dbReference type="EMBL" id="MLAK01001370">
    <property type="protein sequence ID" value="OHS93880.1"/>
    <property type="molecule type" value="Genomic_DNA"/>
</dbReference>
<dbReference type="GO" id="GO:0044772">
    <property type="term" value="P:mitotic cell cycle phase transition"/>
    <property type="evidence" value="ECO:0007669"/>
    <property type="project" value="InterPro"/>
</dbReference>
<sequence length="329" mass="37844">MSRIATTKNRVNTAVSQNDSKVRRVPLGRISTNRLARAPSSKSVSQETYAQKHETAQAVEPFHHKEVLIGDKDDPQDIAEYEHIIYRILRAEEIAAKPLKFEQNEITLRDRDLLVDALCRFHYKLGLMTNTFYRFLGILDRYLSVAQVSKHKLKLIGCACFLIASKIEDIYPAQSTDLIQLSERAFSQRDLFAAEIQVINAISFDTTFATPLFYLTQLMRISGQTKETLLLARYILEICQSNEHFYGVMPALTASVAVMVTRILKGESRWTEELAGYTQFTEEKLYQYALIVRSMLLEEDRDETRFMRRKYGSELFLGVAHVHVPSNFK</sequence>
<keyword evidence="8" id="KW-1185">Reference proteome</keyword>
<proteinExistence type="inferred from homology"/>
<keyword evidence="1" id="KW-0132">Cell division</keyword>
<protein>
    <submittedName>
        <fullName evidence="7">Cyclin, N-terminal domain containing protein</fullName>
    </submittedName>
</protein>
<dbReference type="FunFam" id="1.10.472.10:FF:000089">
    <property type="entry name" value="Cyclin, N-terminal domain containing protein"/>
    <property type="match status" value="1"/>
</dbReference>
<comment type="similarity">
    <text evidence="4">Belongs to the cyclin family.</text>
</comment>
<evidence type="ECO:0000313" key="8">
    <source>
        <dbReference type="Proteomes" id="UP000179807"/>
    </source>
</evidence>
<dbReference type="GO" id="GO:0051301">
    <property type="term" value="P:cell division"/>
    <property type="evidence" value="ECO:0007669"/>
    <property type="project" value="UniProtKB-KW"/>
</dbReference>
<dbReference type="Pfam" id="PF02984">
    <property type="entry name" value="Cyclin_C"/>
    <property type="match status" value="1"/>
</dbReference>
<evidence type="ECO:0000256" key="1">
    <source>
        <dbReference type="ARBA" id="ARBA00022618"/>
    </source>
</evidence>
<dbReference type="InterPro" id="IPR013763">
    <property type="entry name" value="Cyclin-like_dom"/>
</dbReference>
<gene>
    <name evidence="7" type="ORF">TRFO_02425</name>
</gene>
<dbReference type="InterPro" id="IPR004367">
    <property type="entry name" value="Cyclin_C-dom"/>
</dbReference>
<dbReference type="InterPro" id="IPR046965">
    <property type="entry name" value="Cyclin_A/B-like"/>
</dbReference>
<evidence type="ECO:0000259" key="5">
    <source>
        <dbReference type="SMART" id="SM00385"/>
    </source>
</evidence>
<dbReference type="GO" id="GO:0016538">
    <property type="term" value="F:cyclin-dependent protein serine/threonine kinase regulator activity"/>
    <property type="evidence" value="ECO:0007669"/>
    <property type="project" value="InterPro"/>
</dbReference>
<dbReference type="Pfam" id="PF00134">
    <property type="entry name" value="Cyclin_N"/>
    <property type="match status" value="1"/>
</dbReference>
<evidence type="ECO:0000256" key="2">
    <source>
        <dbReference type="ARBA" id="ARBA00023127"/>
    </source>
</evidence>
<reference evidence="7" key="1">
    <citation type="submission" date="2016-10" db="EMBL/GenBank/DDBJ databases">
        <authorList>
            <person name="Benchimol M."/>
            <person name="Almeida L.G."/>
            <person name="Vasconcelos A.T."/>
            <person name="Perreira-Neves A."/>
            <person name="Rosa I.A."/>
            <person name="Tasca T."/>
            <person name="Bogo M.R."/>
            <person name="de Souza W."/>
        </authorList>
    </citation>
    <scope>NUCLEOTIDE SEQUENCE [LARGE SCALE GENOMIC DNA]</scope>
    <source>
        <strain evidence="7">K</strain>
    </source>
</reference>
<feature type="domain" description="Cyclin-like" evidence="5">
    <location>
        <begin position="116"/>
        <end position="200"/>
    </location>
</feature>
<dbReference type="OrthoDB" id="5590282at2759"/>